<evidence type="ECO:0000313" key="22">
    <source>
        <dbReference type="Ensembl" id="ENSHHUP00000060673.1"/>
    </source>
</evidence>
<dbReference type="GeneTree" id="ENSGT00940000153617"/>
<dbReference type="FunFam" id="2.60.40.10:FF:000028">
    <property type="entry name" value="Neuronal cell adhesion molecule"/>
    <property type="match status" value="1"/>
</dbReference>
<evidence type="ECO:0000256" key="3">
    <source>
        <dbReference type="ARBA" id="ARBA00013064"/>
    </source>
</evidence>
<keyword evidence="23" id="KW-1185">Reference proteome</keyword>
<dbReference type="FunFam" id="2.60.40.10:FF:000023">
    <property type="entry name" value="receptor-type tyrosine-protein phosphatase delta isoform X2"/>
    <property type="match status" value="1"/>
</dbReference>
<feature type="region of interest" description="Disordered" evidence="16">
    <location>
        <begin position="373"/>
        <end position="393"/>
    </location>
</feature>
<dbReference type="Pfam" id="PF00102">
    <property type="entry name" value="Y_phosphatase"/>
    <property type="match status" value="2"/>
</dbReference>
<organism evidence="22 23">
    <name type="scientific">Hucho hucho</name>
    <name type="common">huchen</name>
    <dbReference type="NCBI Taxonomy" id="62062"/>
    <lineage>
        <taxon>Eukaryota</taxon>
        <taxon>Metazoa</taxon>
        <taxon>Chordata</taxon>
        <taxon>Craniata</taxon>
        <taxon>Vertebrata</taxon>
        <taxon>Euteleostomi</taxon>
        <taxon>Actinopterygii</taxon>
        <taxon>Neopterygii</taxon>
        <taxon>Teleostei</taxon>
        <taxon>Protacanthopterygii</taxon>
        <taxon>Salmoniformes</taxon>
        <taxon>Salmonidae</taxon>
        <taxon>Salmoninae</taxon>
        <taxon>Hucho</taxon>
    </lineage>
</organism>
<dbReference type="PANTHER" id="PTHR46957:SF6">
    <property type="entry name" value="PROTEIN-TYROSINE-PHOSPHATASE"/>
    <property type="match status" value="1"/>
</dbReference>
<dbReference type="PRINTS" id="PR00700">
    <property type="entry name" value="PRTYPHPHTASE"/>
</dbReference>
<dbReference type="InterPro" id="IPR003598">
    <property type="entry name" value="Ig_sub2"/>
</dbReference>
<evidence type="ECO:0000256" key="17">
    <source>
        <dbReference type="SAM" id="Phobius"/>
    </source>
</evidence>
<dbReference type="SMART" id="SM00409">
    <property type="entry name" value="IG"/>
    <property type="match status" value="3"/>
</dbReference>
<dbReference type="InterPro" id="IPR003961">
    <property type="entry name" value="FN3_dom"/>
</dbReference>
<dbReference type="InterPro" id="IPR003595">
    <property type="entry name" value="Tyr_Pase_cat"/>
</dbReference>
<feature type="domain" description="Tyrosine-protein phosphatase" evidence="18">
    <location>
        <begin position="1322"/>
        <end position="1577"/>
    </location>
</feature>
<name>A0A4W5PES5_9TELE</name>
<keyword evidence="7" id="KW-0378">Hydrolase</keyword>
<feature type="domain" description="Ig-like" evidence="20">
    <location>
        <begin position="208"/>
        <end position="290"/>
    </location>
</feature>
<dbReference type="CDD" id="cd05738">
    <property type="entry name" value="IgI_2_RPTP_IIa_LAR_like"/>
    <property type="match status" value="1"/>
</dbReference>
<feature type="domain" description="Fibronectin type-III" evidence="21">
    <location>
        <begin position="392"/>
        <end position="486"/>
    </location>
</feature>
<dbReference type="GO" id="GO:0004725">
    <property type="term" value="F:protein tyrosine phosphatase activity"/>
    <property type="evidence" value="ECO:0007669"/>
    <property type="project" value="UniProtKB-EC"/>
</dbReference>
<dbReference type="SMART" id="SM00060">
    <property type="entry name" value="FN3"/>
    <property type="match status" value="8"/>
</dbReference>
<evidence type="ECO:0000256" key="6">
    <source>
        <dbReference type="ARBA" id="ARBA00022737"/>
    </source>
</evidence>
<evidence type="ECO:0000256" key="13">
    <source>
        <dbReference type="ARBA" id="ARBA00023180"/>
    </source>
</evidence>
<reference evidence="22" key="3">
    <citation type="submission" date="2025-09" db="UniProtKB">
        <authorList>
            <consortium name="Ensembl"/>
        </authorList>
    </citation>
    <scope>IDENTIFICATION</scope>
</reference>
<evidence type="ECO:0000256" key="16">
    <source>
        <dbReference type="SAM" id="MobiDB-lite"/>
    </source>
</evidence>
<dbReference type="GO" id="GO:0005886">
    <property type="term" value="C:plasma membrane"/>
    <property type="evidence" value="ECO:0007669"/>
    <property type="project" value="UniProtKB-ARBA"/>
</dbReference>
<evidence type="ECO:0000256" key="10">
    <source>
        <dbReference type="ARBA" id="ARBA00023136"/>
    </source>
</evidence>
<dbReference type="Proteomes" id="UP000314982">
    <property type="component" value="Unassembled WGS sequence"/>
</dbReference>
<keyword evidence="12" id="KW-0675">Receptor</keyword>
<dbReference type="CDD" id="cd00063">
    <property type="entry name" value="FN3"/>
    <property type="match status" value="8"/>
</dbReference>
<feature type="domain" description="Ig-like" evidence="20">
    <location>
        <begin position="4"/>
        <end position="94"/>
    </location>
</feature>
<comment type="similarity">
    <text evidence="2">Belongs to the protein-tyrosine phosphatase family. Receptor class 2A subfamily.</text>
</comment>
<dbReference type="InterPro" id="IPR000387">
    <property type="entry name" value="Tyr_Pase_dom"/>
</dbReference>
<keyword evidence="9 17" id="KW-1133">Transmembrane helix</keyword>
<dbReference type="PROSITE" id="PS50835">
    <property type="entry name" value="IG_LIKE"/>
    <property type="match status" value="3"/>
</dbReference>
<evidence type="ECO:0000256" key="1">
    <source>
        <dbReference type="ARBA" id="ARBA00004479"/>
    </source>
</evidence>
<dbReference type="InterPro" id="IPR007110">
    <property type="entry name" value="Ig-like_dom"/>
</dbReference>
<evidence type="ECO:0000256" key="9">
    <source>
        <dbReference type="ARBA" id="ARBA00022989"/>
    </source>
</evidence>
<evidence type="ECO:0000256" key="15">
    <source>
        <dbReference type="ARBA" id="ARBA00051722"/>
    </source>
</evidence>
<keyword evidence="6" id="KW-0677">Repeat</keyword>
<dbReference type="FunFam" id="3.90.190.10:FF:000002">
    <property type="entry name" value="receptor-type tyrosine-protein phosphatase delta isoform X2"/>
    <property type="match status" value="1"/>
</dbReference>
<dbReference type="Pfam" id="PF13927">
    <property type="entry name" value="Ig_3"/>
    <property type="match status" value="1"/>
</dbReference>
<dbReference type="Pfam" id="PF07679">
    <property type="entry name" value="I-set"/>
    <property type="match status" value="2"/>
</dbReference>
<feature type="transmembrane region" description="Helical" evidence="17">
    <location>
        <begin position="1231"/>
        <end position="1255"/>
    </location>
</feature>
<evidence type="ECO:0000256" key="14">
    <source>
        <dbReference type="ARBA" id="ARBA00023319"/>
    </source>
</evidence>
<feature type="domain" description="Fibronectin type-III" evidence="21">
    <location>
        <begin position="297"/>
        <end position="387"/>
    </location>
</feature>
<dbReference type="InterPro" id="IPR016130">
    <property type="entry name" value="Tyr_Pase_AS"/>
</dbReference>
<evidence type="ECO:0000256" key="12">
    <source>
        <dbReference type="ARBA" id="ARBA00023170"/>
    </source>
</evidence>
<evidence type="ECO:0000259" key="20">
    <source>
        <dbReference type="PROSITE" id="PS50835"/>
    </source>
</evidence>
<dbReference type="GO" id="GO:0050808">
    <property type="term" value="P:synapse organization"/>
    <property type="evidence" value="ECO:0007669"/>
    <property type="project" value="UniProtKB-ARBA"/>
</dbReference>
<proteinExistence type="inferred from homology"/>
<reference evidence="22" key="2">
    <citation type="submission" date="2025-08" db="UniProtKB">
        <authorList>
            <consortium name="Ensembl"/>
        </authorList>
    </citation>
    <scope>IDENTIFICATION</scope>
</reference>
<dbReference type="InterPro" id="IPR029021">
    <property type="entry name" value="Prot-tyrosine_phosphatase-like"/>
</dbReference>
<dbReference type="InterPro" id="IPR003599">
    <property type="entry name" value="Ig_sub"/>
</dbReference>
<dbReference type="FunFam" id="2.60.40.10:FF:000066">
    <property type="entry name" value="receptor-type tyrosine-protein phosphatase delta isoform X1"/>
    <property type="match status" value="1"/>
</dbReference>
<dbReference type="PROSITE" id="PS00383">
    <property type="entry name" value="TYR_PHOSPHATASE_1"/>
    <property type="match status" value="1"/>
</dbReference>
<evidence type="ECO:0000259" key="18">
    <source>
        <dbReference type="PROSITE" id="PS50055"/>
    </source>
</evidence>
<feature type="domain" description="Fibronectin type-III" evidence="21">
    <location>
        <begin position="894"/>
        <end position="980"/>
    </location>
</feature>
<evidence type="ECO:0000259" key="21">
    <source>
        <dbReference type="PROSITE" id="PS50853"/>
    </source>
</evidence>
<protein>
    <recommendedName>
        <fullName evidence="3">protein-tyrosine-phosphatase</fullName>
        <ecNumber evidence="3">3.1.3.48</ecNumber>
    </recommendedName>
</protein>
<dbReference type="FunFam" id="2.60.40.10:FF:000068">
    <property type="entry name" value="receptor-type tyrosine-protein phosphatase delta isoform X1"/>
    <property type="match status" value="1"/>
</dbReference>
<evidence type="ECO:0000256" key="8">
    <source>
        <dbReference type="ARBA" id="ARBA00022912"/>
    </source>
</evidence>
<dbReference type="EC" id="3.1.3.48" evidence="3"/>
<dbReference type="CDD" id="cd05739">
    <property type="entry name" value="IgI_3_RPTP_IIa_LAR_like"/>
    <property type="match status" value="1"/>
</dbReference>
<evidence type="ECO:0000313" key="23">
    <source>
        <dbReference type="Proteomes" id="UP000314982"/>
    </source>
</evidence>
<evidence type="ECO:0000259" key="19">
    <source>
        <dbReference type="PROSITE" id="PS50056"/>
    </source>
</evidence>
<comment type="subcellular location">
    <subcellularLocation>
        <location evidence="1">Membrane</location>
        <topology evidence="1">Single-pass type I membrane protein</topology>
    </subcellularLocation>
</comment>
<keyword evidence="13" id="KW-0325">Glycoprotein</keyword>
<dbReference type="Gene3D" id="2.60.40.10">
    <property type="entry name" value="Immunoglobulins"/>
    <property type="match status" value="10"/>
</dbReference>
<evidence type="ECO:0000256" key="2">
    <source>
        <dbReference type="ARBA" id="ARBA00010504"/>
    </source>
</evidence>
<keyword evidence="10 17" id="KW-0472">Membrane</keyword>
<feature type="domain" description="Ig-like" evidence="20">
    <location>
        <begin position="106"/>
        <end position="194"/>
    </location>
</feature>
<dbReference type="PROSITE" id="PS50055">
    <property type="entry name" value="TYR_PHOSPHATASE_PTP"/>
    <property type="match status" value="2"/>
</dbReference>
<dbReference type="InterPro" id="IPR000242">
    <property type="entry name" value="PTP_cat"/>
</dbReference>
<dbReference type="SMART" id="SM00408">
    <property type="entry name" value="IGc2"/>
    <property type="match status" value="3"/>
</dbReference>
<keyword evidence="8" id="KW-0904">Protein phosphatase</keyword>
<accession>A0A4W5PES5</accession>
<keyword evidence="14" id="KW-0393">Immunoglobulin domain</keyword>
<dbReference type="Pfam" id="PF00041">
    <property type="entry name" value="fn3"/>
    <property type="match status" value="6"/>
</dbReference>
<dbReference type="FunFam" id="2.60.40.10:FF:000027">
    <property type="entry name" value="receptor-type tyrosine-protein phosphatase delta isoform X1"/>
    <property type="match status" value="1"/>
</dbReference>
<feature type="domain" description="Fibronectin type-III" evidence="21">
    <location>
        <begin position="490"/>
        <end position="574"/>
    </location>
</feature>
<dbReference type="InterPro" id="IPR013783">
    <property type="entry name" value="Ig-like_fold"/>
</dbReference>
<dbReference type="FunFam" id="3.90.190.10:FF:000001">
    <property type="entry name" value="Receptor-type tyrosine-protein phosphatase F isoform A"/>
    <property type="match status" value="1"/>
</dbReference>
<dbReference type="InterPro" id="IPR036116">
    <property type="entry name" value="FN3_sf"/>
</dbReference>
<dbReference type="FunFam" id="2.60.40.10:FF:000036">
    <property type="entry name" value="receptor-type tyrosine-protein phosphatase delta isoform X1"/>
    <property type="match status" value="1"/>
</dbReference>
<feature type="domain" description="Fibronectin type-III" evidence="21">
    <location>
        <begin position="686"/>
        <end position="794"/>
    </location>
</feature>
<dbReference type="SUPFAM" id="SSF48726">
    <property type="entry name" value="Immunoglobulin"/>
    <property type="match status" value="3"/>
</dbReference>
<dbReference type="PROSITE" id="PS50853">
    <property type="entry name" value="FN3"/>
    <property type="match status" value="6"/>
</dbReference>
<evidence type="ECO:0000256" key="7">
    <source>
        <dbReference type="ARBA" id="ARBA00022801"/>
    </source>
</evidence>
<comment type="catalytic activity">
    <reaction evidence="15">
        <text>O-phospho-L-tyrosyl-[protein] + H2O = L-tyrosyl-[protein] + phosphate</text>
        <dbReference type="Rhea" id="RHEA:10684"/>
        <dbReference type="Rhea" id="RHEA-COMP:10136"/>
        <dbReference type="Rhea" id="RHEA-COMP:20101"/>
        <dbReference type="ChEBI" id="CHEBI:15377"/>
        <dbReference type="ChEBI" id="CHEBI:43474"/>
        <dbReference type="ChEBI" id="CHEBI:46858"/>
        <dbReference type="ChEBI" id="CHEBI:61978"/>
        <dbReference type="EC" id="3.1.3.48"/>
    </reaction>
</comment>
<dbReference type="SMART" id="SM00194">
    <property type="entry name" value="PTPc"/>
    <property type="match status" value="2"/>
</dbReference>
<dbReference type="InterPro" id="IPR013098">
    <property type="entry name" value="Ig_I-set"/>
</dbReference>
<keyword evidence="11" id="KW-1015">Disulfide bond</keyword>
<feature type="domain" description="Tyrosine-protein phosphatase" evidence="18">
    <location>
        <begin position="1609"/>
        <end position="1868"/>
    </location>
</feature>
<dbReference type="SUPFAM" id="SSF52799">
    <property type="entry name" value="(Phosphotyrosine protein) phosphatases II"/>
    <property type="match status" value="2"/>
</dbReference>
<sequence>MAAPKFTKIPGDQIGVSGGVASFVCQASGDPKPLVNWNKKGKKVNSQRIETIEFDDGAGAVLRIQPLRVPRDENVYECVARNSEGDVATTAKLAIIREDLLPFGFPSIDMGPQLKVVERTRTATMLCAASGIPDPEISWFKDFLPIEPSQGRIKQLRSGKTNGRFCALQIENSEEIDQGKYECVATNSQGVRYSSPANLYVRVRRVPPRFSILPSNHEIMPSGSINITCVAVGSPMPYVKWMLGSEDLTPEDEMPVGRNVLELNGIRESANYTCVAMSSLGIIEATAQVSVKTLPKPPGTPIVTETTATSVTITWDSGNPDPVSYYVIQYRAKAPDSKYETVDSITTTRYSIGGLYPNTEYEIRVSAFNSIGQGPSSTRVEARTGEQAPASPPRNVQARIISKNTVMVRWEEPEEPNGQVKGYRVYYTMDPSQPMSLWQIHNVQDSTITSIQSLVPSETYTVRVLAFTSVGDGPFSDPVHVKVLPGVPGQPGKFKVGKVTDTSIELTWEPSYIKEGIVNYELLYKPEKLTFGPRPSYTVEGLRANTEYSFSLAAISNKGIGAFTNELVQRTAQAKHSAAPLGVSCDSPSSTSLRVSWKPPPTETQNGALTAYELRYQQVVSGAEVGGQGPEVKGPPIPPEQGQAVVEGLEKWTWYRVSLAAFTTEGSGPESPALLCRTDHDVPGAAPRQVEVRPFNSTALRVTWRSVLPRQRQGQIRGYQVHYARVESGSSRSLPQIKDLLLDDSQFVEDDSTEYEMMVGGLKPEMWYSVSVAAYTTKGDGTHSKARVVQTPGIGKHCTHSNRIRSLTNAHTTHTQYTYNRSEVQIQGYRLQFGLKNATLDTTVEFSARERTYTLTDVIPGLTYVVTLSAKSRSEYGDEAREELEMPEYPPRGYPQISEYINTTCCSLQFSWLPPVPSERNGMITEYTIAYREITLPAIESSYTILGLNHNTGYEVQMCAHTSVGPGPFSPPLLYRTLAFETGRAVNLATKTSVLLTWEFPESPYPYHFTVSVCMEVDARLRKAVIPNLQPDTDYDFKITSSEGNMGGLRHRIHAKTSPPIAIRRPEIDHTPNGHRKVVMKCPDNLVVPLSCRNLYVVVVPLRRARGVVRHLKSPDEMDLEELLKDSSQRQRESRQQKQADLRRAYISALFTPATLPAFFTLGDQLDYGGFENRALEPGQEYVFFILAELNGTTVVRANPLMFVFMYADSPYTDPVIAPDSDPQPLDAGDGLIWVVGPVLAVVFIICIVIAILLYKNKRKDSEPGTKSLLGNAEMMAHHPTDPVEMRRINFQTPGMMSHPPIPITELAEHTEILKANDSLRLSQEYESIDPSQQFTWEHSNLEVNKPKNRYANVIAYDHTRVVLAPVEGILGSDYINANYIDGYRKQNAYIATQGPLAETFGDFWRMVWEQRAASVVMMTRLEEKSRIKCDQYWPTRGTETYGMTQVTILDTMELATFCVRTFSLQKNGCSERREVRQFQFTAWPDHGVPEYPTPFLAYLRRVKACNPPDAGPVIAHCSAGVGRTGCFIVIDAMLERIRHERTADIYGHVTLMRSQRNYMVQTEDQYGFIHEALLEAVACGNTEVAARSLFSYMQKLGKVESGEHVTGMELEFKRLANTKAHTSRFVSANLPCNKFKNRLVNIMPYETTRVCLQPIRGLEGSDYINASYIDGYRQQRGYMATQGPLAETTEDFWRMLWEHNSTIVVMLTKLREMGREKCHQYWPAERSARYQYFVVDPMAEYNMPQYILREFKVTDARDGQSRTVRQFQFTDWPEQGVPKSGEGFIDFIGQVHKTKEQFGQDGPISVHCSAGVGRTGVFITLSIVLERMRYEGAVDIFQTVKMLRTQRPAMVQTEDEYQFCYQAALEYLGSFDHYAT</sequence>
<evidence type="ECO:0000256" key="4">
    <source>
        <dbReference type="ARBA" id="ARBA00022692"/>
    </source>
</evidence>
<keyword evidence="5" id="KW-0732">Signal</keyword>
<dbReference type="FunFam" id="2.60.40.10:FF:000010">
    <property type="entry name" value="receptor-type tyrosine-protein phosphatase delta isoform X1"/>
    <property type="match status" value="1"/>
</dbReference>
<feature type="domain" description="Tyrosine specific protein phosphatases" evidence="19">
    <location>
        <begin position="1494"/>
        <end position="1568"/>
    </location>
</feature>
<dbReference type="SMART" id="SM00404">
    <property type="entry name" value="PTPc_motif"/>
    <property type="match status" value="2"/>
</dbReference>
<dbReference type="PROSITE" id="PS50056">
    <property type="entry name" value="TYR_PHOSPHATASE_2"/>
    <property type="match status" value="2"/>
</dbReference>
<dbReference type="FunFam" id="2.60.40.10:FF:000015">
    <property type="entry name" value="receptor-type tyrosine-protein phosphatase delta isoform X2"/>
    <property type="match status" value="1"/>
</dbReference>
<evidence type="ECO:0000256" key="5">
    <source>
        <dbReference type="ARBA" id="ARBA00022729"/>
    </source>
</evidence>
<dbReference type="SUPFAM" id="SSF49265">
    <property type="entry name" value="Fibronectin type III"/>
    <property type="match status" value="5"/>
</dbReference>
<feature type="domain" description="Fibronectin type-III" evidence="21">
    <location>
        <begin position="579"/>
        <end position="681"/>
    </location>
</feature>
<dbReference type="InterPro" id="IPR036179">
    <property type="entry name" value="Ig-like_dom_sf"/>
</dbReference>
<dbReference type="Gene3D" id="3.90.190.10">
    <property type="entry name" value="Protein tyrosine phosphatase superfamily"/>
    <property type="match status" value="2"/>
</dbReference>
<evidence type="ECO:0000256" key="11">
    <source>
        <dbReference type="ARBA" id="ARBA00023157"/>
    </source>
</evidence>
<dbReference type="Ensembl" id="ENSHHUT00000062738.1">
    <property type="protein sequence ID" value="ENSHHUP00000060673.1"/>
    <property type="gene ID" value="ENSHHUG00000034913.1"/>
</dbReference>
<feature type="domain" description="Tyrosine specific protein phosphatases" evidence="19">
    <location>
        <begin position="1786"/>
        <end position="1859"/>
    </location>
</feature>
<reference evidence="23" key="1">
    <citation type="submission" date="2018-06" db="EMBL/GenBank/DDBJ databases">
        <title>Genome assembly of Danube salmon.</title>
        <authorList>
            <person name="Macqueen D.J."/>
            <person name="Gundappa M.K."/>
        </authorList>
    </citation>
    <scope>NUCLEOTIDE SEQUENCE [LARGE SCALE GENOMIC DNA]</scope>
</reference>
<keyword evidence="4 17" id="KW-0812">Transmembrane</keyword>
<dbReference type="PANTHER" id="PTHR46957">
    <property type="entry name" value="CYTOKINE RECEPTOR"/>
    <property type="match status" value="1"/>
</dbReference>
<dbReference type="InterPro" id="IPR050713">
    <property type="entry name" value="RTP_Phos/Ushers"/>
</dbReference>